<evidence type="ECO:0000259" key="2">
    <source>
        <dbReference type="Pfam" id="PF13846"/>
    </source>
</evidence>
<dbReference type="Pfam" id="PF13846">
    <property type="entry name" value="DUF4196"/>
    <property type="match status" value="1"/>
</dbReference>
<feature type="region of interest" description="Disordered" evidence="1">
    <location>
        <begin position="551"/>
        <end position="581"/>
    </location>
</feature>
<dbReference type="EMBL" id="MKHE01000001">
    <property type="protein sequence ID" value="OWK18222.1"/>
    <property type="molecule type" value="Genomic_DNA"/>
</dbReference>
<feature type="compositionally biased region" description="Basic and acidic residues" evidence="1">
    <location>
        <begin position="235"/>
        <end position="246"/>
    </location>
</feature>
<gene>
    <name evidence="4" type="ORF">Celaphus_00008862</name>
</gene>
<proteinExistence type="predicted"/>
<dbReference type="GO" id="GO:0005634">
    <property type="term" value="C:nucleus"/>
    <property type="evidence" value="ECO:0007669"/>
    <property type="project" value="TreeGrafter"/>
</dbReference>
<dbReference type="Pfam" id="PF13926">
    <property type="entry name" value="DUF4211"/>
    <property type="match status" value="1"/>
</dbReference>
<feature type="compositionally biased region" description="Acidic residues" evidence="1">
    <location>
        <begin position="251"/>
        <end position="272"/>
    </location>
</feature>
<protein>
    <submittedName>
        <fullName evidence="4">CCDC82</fullName>
    </submittedName>
</protein>
<feature type="compositionally biased region" description="Basic and acidic residues" evidence="1">
    <location>
        <begin position="9"/>
        <end position="27"/>
    </location>
</feature>
<feature type="domain" description="DUF4211" evidence="3">
    <location>
        <begin position="278"/>
        <end position="430"/>
    </location>
</feature>
<feature type="compositionally biased region" description="Polar residues" evidence="1">
    <location>
        <begin position="95"/>
        <end position="109"/>
    </location>
</feature>
<feature type="region of interest" description="Disordered" evidence="1">
    <location>
        <begin position="1"/>
        <end position="274"/>
    </location>
</feature>
<name>A0A212DJ63_CEREH</name>
<feature type="region of interest" description="Disordered" evidence="1">
    <location>
        <begin position="502"/>
        <end position="530"/>
    </location>
</feature>
<evidence type="ECO:0000313" key="5">
    <source>
        <dbReference type="Proteomes" id="UP000242450"/>
    </source>
</evidence>
<dbReference type="PANTHER" id="PTHR14689">
    <property type="entry name" value="PHORBOL-ESTER_DAG-TYPE DOMAIN-CONTAINING PROTEIN"/>
    <property type="match status" value="1"/>
</dbReference>
<feature type="compositionally biased region" description="Basic and acidic residues" evidence="1">
    <location>
        <begin position="111"/>
        <end position="140"/>
    </location>
</feature>
<feature type="domain" description="Coiled-coil" evidence="2">
    <location>
        <begin position="103"/>
        <end position="214"/>
    </location>
</feature>
<accession>A0A212DJ63</accession>
<feature type="compositionally biased region" description="Basic and acidic residues" evidence="1">
    <location>
        <begin position="69"/>
        <end position="87"/>
    </location>
</feature>
<dbReference type="InterPro" id="IPR025451">
    <property type="entry name" value="DUF4211"/>
</dbReference>
<feature type="compositionally biased region" description="Basic and acidic residues" evidence="1">
    <location>
        <begin position="213"/>
        <end position="226"/>
    </location>
</feature>
<keyword evidence="5" id="KW-1185">Reference proteome</keyword>
<evidence type="ECO:0000256" key="1">
    <source>
        <dbReference type="SAM" id="MobiDB-lite"/>
    </source>
</evidence>
<feature type="compositionally biased region" description="Acidic residues" evidence="1">
    <location>
        <begin position="39"/>
        <end position="68"/>
    </location>
</feature>
<sequence length="609" mass="70107">MVHVRRRETRSNSKTQEHEQKSRVDWRRTKRSSLLQLCESDDELESGDELESDESADSNESVDSDEDPDSNKGPDCIKKPENERELKLINVEGEGNNSKHLTNTDNSSIYEEEKNKTKHGSIDLADHEKGSGQEEGDLNKHTGQITEEDLEEEHIKRGKRRRISSVMCDSDESDDSDILVSKVGVKRPRRVVEDECSSVEMEQKNPEKTSATRKREQLQKLKELSKQRSRQRRNSSREFEDSEKKSSPSSDENDVEEEEEEDNDYESGEDGDNYIIDDFVVQDEEGDEENKSQRGEQLTTSQLKLVKQNSLYSFSDHYTHFERVVKALLINALDECFLGTLYDGTRQKSYAQDMLTSLHYLDNRFVQPRLESLVSRSRWREQYKERVENYSSVSIQPRNPENCCCQACGLHRHCTYSVRLSGKLYNTRTMETDDFMSHDKQVFTVGRICAERTRIYHKLKHFKFELYQECCSIAKTEEVEDEQVKETVKRIFNQSRNSGWIREHLRSSGGSGGIDGEQQPPPPASAPGDQRNSALIAVRPLVFSSFRRRSRGLRSGRPWPRPDAKWTAVRRAPGPPAHPKGRWAAAWCRVVKPSSSRSAVAYALVSFHL</sequence>
<evidence type="ECO:0000313" key="4">
    <source>
        <dbReference type="EMBL" id="OWK18222.1"/>
    </source>
</evidence>
<evidence type="ECO:0000259" key="3">
    <source>
        <dbReference type="Pfam" id="PF13926"/>
    </source>
</evidence>
<dbReference type="PANTHER" id="PTHR14689:SF0">
    <property type="entry name" value="COILED-COIL DOMAIN-CONTAINING PROTEIN 82"/>
    <property type="match status" value="1"/>
</dbReference>
<dbReference type="InterPro" id="IPR025244">
    <property type="entry name" value="CCDC82"/>
</dbReference>
<dbReference type="Proteomes" id="UP000242450">
    <property type="component" value="Chromosome 1"/>
</dbReference>
<dbReference type="AlphaFoldDB" id="A0A212DJ63"/>
<comment type="caution">
    <text evidence="4">The sequence shown here is derived from an EMBL/GenBank/DDBJ whole genome shotgun (WGS) entry which is preliminary data.</text>
</comment>
<dbReference type="OrthoDB" id="21499at2759"/>
<organism evidence="4 5">
    <name type="scientific">Cervus elaphus hippelaphus</name>
    <name type="common">European red deer</name>
    <dbReference type="NCBI Taxonomy" id="46360"/>
    <lineage>
        <taxon>Eukaryota</taxon>
        <taxon>Metazoa</taxon>
        <taxon>Chordata</taxon>
        <taxon>Craniata</taxon>
        <taxon>Vertebrata</taxon>
        <taxon>Euteleostomi</taxon>
        <taxon>Mammalia</taxon>
        <taxon>Eutheria</taxon>
        <taxon>Laurasiatheria</taxon>
        <taxon>Artiodactyla</taxon>
        <taxon>Ruminantia</taxon>
        <taxon>Pecora</taxon>
        <taxon>Cervidae</taxon>
        <taxon>Cervinae</taxon>
        <taxon>Cervus</taxon>
    </lineage>
</organism>
<reference evidence="4 5" key="1">
    <citation type="journal article" date="2018" name="Mol. Genet. Genomics">
        <title>The red deer Cervus elaphus genome CerEla1.0: sequencing, annotating, genes, and chromosomes.</title>
        <authorList>
            <person name="Bana N.A."/>
            <person name="Nyiri A."/>
            <person name="Nagy J."/>
            <person name="Frank K."/>
            <person name="Nagy T."/>
            <person name="Steger V."/>
            <person name="Schiller M."/>
            <person name="Lakatos P."/>
            <person name="Sugar L."/>
            <person name="Horn P."/>
            <person name="Barta E."/>
            <person name="Orosz L."/>
        </authorList>
    </citation>
    <scope>NUCLEOTIDE SEQUENCE [LARGE SCALE GENOMIC DNA]</scope>
    <source>
        <strain evidence="4">Hungarian</strain>
    </source>
</reference>